<feature type="domain" description="Flagellar attachment zone protein 1 conserved" evidence="2">
    <location>
        <begin position="134"/>
        <end position="195"/>
    </location>
</feature>
<proteinExistence type="predicted"/>
<gene>
    <name evidence="3" type="ORF">BSAL_42240</name>
</gene>
<dbReference type="VEuPathDB" id="TriTrypDB:BSAL_42240"/>
<evidence type="ECO:0000256" key="1">
    <source>
        <dbReference type="SAM" id="MobiDB-lite"/>
    </source>
</evidence>
<sequence>MSHSPETTSTRTHIVSHSITLTYSASSSQSLSSPMASESTSVAISTTVNRRLSHTNATSETTTRTGTATRSLSLKSTASHTAAFASTSQTETPSPTDSPTSTPVASLTRHTISITSMASTTLTPSVQPPSQMVTVDSQHVLRLSGTAWDTVLASHSDFVSTAVAIDIATALGIDRSRIQIDSLAVGSLVVTFTVLANSTTQQLNSDGVTRLIETQFLPSSTQFVYSVTSGTTESITLLETYAVVKPSSPAACGTGCAVGIALGCAAVAAFVGLAVVCYRRRREGSSVNKPTISGEPSALDQGQDNETNAHRDPEDFEPVQFPPTDPRRTDWLKYNGETAVVDIYDFPHDTPNGQAPFAPAFEMPISTRIVHDQHIPSTLDVVFRDEDNDEFTNTDEIMQASLTSSILHISGEERDDVVDSRSETPEGWTPRKYPAHTTPPAAATPRDGLGTAAQGVFVRRTDGGGLVGLDPAFIAQYSQAIVEPPTAQNRVRFAEDVAFEGADYATDATESWDDEASAHSHPRQHSPLLDMIHVVTTGPYRDDGRPPTQHRRDSDEDSQDSTLELEDPFPDQGGEWDWEFAELPQSAMLRLPTAHPEEDMVRTSNGEW</sequence>
<feature type="compositionally biased region" description="Low complexity" evidence="1">
    <location>
        <begin position="435"/>
        <end position="445"/>
    </location>
</feature>
<reference evidence="4" key="1">
    <citation type="submission" date="2015-09" db="EMBL/GenBank/DDBJ databases">
        <authorList>
            <consortium name="Pathogen Informatics"/>
        </authorList>
    </citation>
    <scope>NUCLEOTIDE SEQUENCE [LARGE SCALE GENOMIC DNA]</scope>
    <source>
        <strain evidence="4">Lake Konstanz</strain>
    </source>
</reference>
<feature type="compositionally biased region" description="Acidic residues" evidence="1">
    <location>
        <begin position="555"/>
        <end position="576"/>
    </location>
</feature>
<accession>A0A0S4JXP7</accession>
<evidence type="ECO:0000259" key="2">
    <source>
        <dbReference type="Pfam" id="PF23398"/>
    </source>
</evidence>
<feature type="region of interest" description="Disordered" evidence="1">
    <location>
        <begin position="411"/>
        <end position="447"/>
    </location>
</feature>
<keyword evidence="4" id="KW-1185">Reference proteome</keyword>
<organism evidence="3 4">
    <name type="scientific">Bodo saltans</name>
    <name type="common">Flagellated protozoan</name>
    <dbReference type="NCBI Taxonomy" id="75058"/>
    <lineage>
        <taxon>Eukaryota</taxon>
        <taxon>Discoba</taxon>
        <taxon>Euglenozoa</taxon>
        <taxon>Kinetoplastea</taxon>
        <taxon>Metakinetoplastina</taxon>
        <taxon>Eubodonida</taxon>
        <taxon>Bodonidae</taxon>
        <taxon>Bodo</taxon>
    </lineage>
</organism>
<protein>
    <recommendedName>
        <fullName evidence="2">Flagellar attachment zone protein 1 conserved domain-containing protein</fullName>
    </recommendedName>
</protein>
<dbReference type="AlphaFoldDB" id="A0A0S4JXP7"/>
<name>A0A0S4JXP7_BODSA</name>
<feature type="region of interest" description="Disordered" evidence="1">
    <location>
        <begin position="47"/>
        <end position="106"/>
    </location>
</feature>
<feature type="compositionally biased region" description="Basic and acidic residues" evidence="1">
    <location>
        <begin position="540"/>
        <end position="554"/>
    </location>
</feature>
<feature type="region of interest" description="Disordered" evidence="1">
    <location>
        <begin position="286"/>
        <end position="329"/>
    </location>
</feature>
<feature type="compositionally biased region" description="Low complexity" evidence="1">
    <location>
        <begin position="55"/>
        <end position="106"/>
    </location>
</feature>
<dbReference type="Pfam" id="PF23398">
    <property type="entry name" value="FAZ1_cons"/>
    <property type="match status" value="1"/>
</dbReference>
<dbReference type="InterPro" id="IPR056614">
    <property type="entry name" value="FAZ1_cons"/>
</dbReference>
<evidence type="ECO:0000313" key="3">
    <source>
        <dbReference type="EMBL" id="CUG93357.1"/>
    </source>
</evidence>
<feature type="region of interest" description="Disordered" evidence="1">
    <location>
        <begin position="508"/>
        <end position="576"/>
    </location>
</feature>
<dbReference type="Proteomes" id="UP000051952">
    <property type="component" value="Unassembled WGS sequence"/>
</dbReference>
<evidence type="ECO:0000313" key="4">
    <source>
        <dbReference type="Proteomes" id="UP000051952"/>
    </source>
</evidence>
<dbReference type="EMBL" id="CYKH01002145">
    <property type="protein sequence ID" value="CUG93357.1"/>
    <property type="molecule type" value="Genomic_DNA"/>
</dbReference>